<accession>A0A3R9NZI9</accession>
<evidence type="ECO:0000256" key="1">
    <source>
        <dbReference type="SAM" id="Phobius"/>
    </source>
</evidence>
<name>A0A3R9NZI9_9BACT</name>
<keyword evidence="3" id="KW-1185">Reference proteome</keyword>
<organism evidence="2 3">
    <name type="scientific">Edaphobacter aggregans</name>
    <dbReference type="NCBI Taxonomy" id="570835"/>
    <lineage>
        <taxon>Bacteria</taxon>
        <taxon>Pseudomonadati</taxon>
        <taxon>Acidobacteriota</taxon>
        <taxon>Terriglobia</taxon>
        <taxon>Terriglobales</taxon>
        <taxon>Acidobacteriaceae</taxon>
        <taxon>Edaphobacter</taxon>
    </lineage>
</organism>
<dbReference type="AlphaFoldDB" id="A0A3R9NZI9"/>
<sequence>MDTLPAYSRRLKERRMALPILVPCMFLLLICVLYPWDGLCWAQKSESPLPLLELQSTTTDLSRDDVLYDDHVLLCSNGLFRLMRKTQVFPEHGATLNWYEGQLSAAQLAEVRSLLASKDLEALPPFDASSVMSFVSKANFKMEMVYASIYRNDKIQKVGYVIWHGHRPEDSIEGAPRDVQDEQSRAKALLTSLLRWQASLQGTLISNPNAKPLGCSS</sequence>
<comment type="caution">
    <text evidence="2">The sequence shown here is derived from an EMBL/GenBank/DDBJ whole genome shotgun (WGS) entry which is preliminary data.</text>
</comment>
<keyword evidence="1" id="KW-0472">Membrane</keyword>
<keyword evidence="1" id="KW-0812">Transmembrane</keyword>
<dbReference type="EMBL" id="RSDW01000001">
    <property type="protein sequence ID" value="RSL18462.1"/>
    <property type="molecule type" value="Genomic_DNA"/>
</dbReference>
<keyword evidence="1" id="KW-1133">Transmembrane helix</keyword>
<reference evidence="2 3" key="1">
    <citation type="submission" date="2018-12" db="EMBL/GenBank/DDBJ databases">
        <title>Sequencing of bacterial isolates from soil warming experiment in Harvard Forest, Massachusetts, USA.</title>
        <authorList>
            <person name="Deangelis K."/>
        </authorList>
    </citation>
    <scope>NUCLEOTIDE SEQUENCE [LARGE SCALE GENOMIC DNA]</scope>
    <source>
        <strain evidence="2 3">EB153</strain>
    </source>
</reference>
<dbReference type="Proteomes" id="UP000269669">
    <property type="component" value="Unassembled WGS sequence"/>
</dbReference>
<proteinExistence type="predicted"/>
<gene>
    <name evidence="2" type="ORF">EDE15_4037</name>
</gene>
<feature type="transmembrane region" description="Helical" evidence="1">
    <location>
        <begin position="16"/>
        <end position="36"/>
    </location>
</feature>
<protein>
    <submittedName>
        <fullName evidence="2">Uncharacterized protein</fullName>
    </submittedName>
</protein>
<evidence type="ECO:0000313" key="2">
    <source>
        <dbReference type="EMBL" id="RSL18462.1"/>
    </source>
</evidence>
<evidence type="ECO:0000313" key="3">
    <source>
        <dbReference type="Proteomes" id="UP000269669"/>
    </source>
</evidence>